<accession>A0ABP1I8H4</accession>
<dbReference type="EMBL" id="CAXDID020000064">
    <property type="protein sequence ID" value="CAL6011340.1"/>
    <property type="molecule type" value="Genomic_DNA"/>
</dbReference>
<comment type="caution">
    <text evidence="1">The sequence shown here is derived from an EMBL/GenBank/DDBJ whole genome shotgun (WGS) entry which is preliminary data.</text>
</comment>
<evidence type="ECO:0000313" key="2">
    <source>
        <dbReference type="Proteomes" id="UP001642409"/>
    </source>
</evidence>
<name>A0ABP1I8H4_9EUKA</name>
<sequence length="540" mass="63464">MQDYLQRFKMTANPKITRKTLDIEIKSRLNIIPNIQCIEYHPVYQELVAVATQQTVSLYDMRNQFQQAMHQHEVPDDLIISQIAFTFPLVHYVETTYEKARAIFQQQSLQVLIRYKNKRFIHIIDFLTNRIQKISFQDIPLQLAVPQHPVQTKVDFRLPLTQEFYNQIITDDIPNQFFAVLFKNEFAVVTCKENGFAVHIKQIQVTEVSNSVPHFTFGSRNNILFVLVNKVVYKYRLRVNNPMKQNEFQEKQRQKCAMVLQKTQDYEDFIKKTFQTASINAIIDEVTFVVCYDYGKQLESPGHRLLIKDEQSYIMTNNGIHVAEFDSNNQQFKQIFGFLKFAAQQKISFNYKLREEEVENAAVDDSFDIYAPESSQVLSCDEESNSTDNLNKIQAPETSGFDYFVQNSYFTVNQQVINCSKLVKNNFQLIQHLNCLYELNHETEKEIEIQNQYIDFAQQMQISNANFLLVYVNPFTNVQVFDLKPLRKETKLQVISSVTFELIRDIDLKFSRNAILCTKPEKWAEMMIWARGDQLMVMQQ</sequence>
<dbReference type="Proteomes" id="UP001642409">
    <property type="component" value="Unassembled WGS sequence"/>
</dbReference>
<keyword evidence="2" id="KW-1185">Reference proteome</keyword>
<evidence type="ECO:0000313" key="1">
    <source>
        <dbReference type="EMBL" id="CAL6011340.1"/>
    </source>
</evidence>
<gene>
    <name evidence="1" type="ORF">HINF_LOCUS22718</name>
</gene>
<reference evidence="1 2" key="1">
    <citation type="submission" date="2024-07" db="EMBL/GenBank/DDBJ databases">
        <authorList>
            <person name="Akdeniz Z."/>
        </authorList>
    </citation>
    <scope>NUCLEOTIDE SEQUENCE [LARGE SCALE GENOMIC DNA]</scope>
</reference>
<protein>
    <submittedName>
        <fullName evidence="1">Uncharacterized protein</fullName>
    </submittedName>
</protein>
<proteinExistence type="predicted"/>
<organism evidence="1 2">
    <name type="scientific">Hexamita inflata</name>
    <dbReference type="NCBI Taxonomy" id="28002"/>
    <lineage>
        <taxon>Eukaryota</taxon>
        <taxon>Metamonada</taxon>
        <taxon>Diplomonadida</taxon>
        <taxon>Hexamitidae</taxon>
        <taxon>Hexamitinae</taxon>
        <taxon>Hexamita</taxon>
    </lineage>
</organism>